<keyword evidence="2" id="KW-0479">Metal-binding</keyword>
<name>A0ABP8XML3_9PSEU</name>
<keyword evidence="7" id="KW-1185">Reference proteome</keyword>
<evidence type="ECO:0000256" key="2">
    <source>
        <dbReference type="ARBA" id="ARBA00022723"/>
    </source>
</evidence>
<dbReference type="NCBIfam" id="TIGR03989">
    <property type="entry name" value="Rxyl_3153"/>
    <property type="match status" value="1"/>
</dbReference>
<evidence type="ECO:0000256" key="3">
    <source>
        <dbReference type="ARBA" id="ARBA00022833"/>
    </source>
</evidence>
<dbReference type="Pfam" id="PF08240">
    <property type="entry name" value="ADH_N"/>
    <property type="match status" value="1"/>
</dbReference>
<dbReference type="Gene3D" id="3.90.180.10">
    <property type="entry name" value="Medium-chain alcohol dehydrogenases, catalytic domain"/>
    <property type="match status" value="1"/>
</dbReference>
<keyword evidence="4" id="KW-0520">NAD</keyword>
<evidence type="ECO:0000256" key="4">
    <source>
        <dbReference type="ARBA" id="ARBA00023027"/>
    </source>
</evidence>
<organism evidence="6 7">
    <name type="scientific">Pseudonocardia yuanmonensis</name>
    <dbReference type="NCBI Taxonomy" id="1095914"/>
    <lineage>
        <taxon>Bacteria</taxon>
        <taxon>Bacillati</taxon>
        <taxon>Actinomycetota</taxon>
        <taxon>Actinomycetes</taxon>
        <taxon>Pseudonocardiales</taxon>
        <taxon>Pseudonocardiaceae</taxon>
        <taxon>Pseudonocardia</taxon>
    </lineage>
</organism>
<proteinExistence type="inferred from homology"/>
<dbReference type="SMART" id="SM00829">
    <property type="entry name" value="PKS_ER"/>
    <property type="match status" value="1"/>
</dbReference>
<dbReference type="InterPro" id="IPR013154">
    <property type="entry name" value="ADH-like_N"/>
</dbReference>
<dbReference type="SUPFAM" id="SSF51735">
    <property type="entry name" value="NAD(P)-binding Rossmann-fold domains"/>
    <property type="match status" value="1"/>
</dbReference>
<dbReference type="InterPro" id="IPR036291">
    <property type="entry name" value="NAD(P)-bd_dom_sf"/>
</dbReference>
<protein>
    <submittedName>
        <fullName evidence="6">NDMA-dependent alcohol dehydrogenase</fullName>
    </submittedName>
</protein>
<dbReference type="Proteomes" id="UP001500325">
    <property type="component" value="Unassembled WGS sequence"/>
</dbReference>
<evidence type="ECO:0000259" key="5">
    <source>
        <dbReference type="SMART" id="SM00829"/>
    </source>
</evidence>
<accession>A0ABP8XML3</accession>
<evidence type="ECO:0000256" key="1">
    <source>
        <dbReference type="ARBA" id="ARBA00008072"/>
    </source>
</evidence>
<comment type="caution">
    <text evidence="6">The sequence shown here is derived from an EMBL/GenBank/DDBJ whole genome shotgun (WGS) entry which is preliminary data.</text>
</comment>
<dbReference type="InterPro" id="IPR013149">
    <property type="entry name" value="ADH-like_C"/>
</dbReference>
<dbReference type="SUPFAM" id="SSF50129">
    <property type="entry name" value="GroES-like"/>
    <property type="match status" value="2"/>
</dbReference>
<evidence type="ECO:0000313" key="6">
    <source>
        <dbReference type="EMBL" id="GAA4711283.1"/>
    </source>
</evidence>
<feature type="domain" description="Enoyl reductase (ER)" evidence="5">
    <location>
        <begin position="14"/>
        <end position="364"/>
    </location>
</feature>
<dbReference type="RefSeq" id="WP_345384340.1">
    <property type="nucleotide sequence ID" value="NZ_BAABIC010000031.1"/>
</dbReference>
<dbReference type="Pfam" id="PF00107">
    <property type="entry name" value="ADH_zinc_N"/>
    <property type="match status" value="1"/>
</dbReference>
<dbReference type="CDD" id="cd08279">
    <property type="entry name" value="Zn_ADH_class_III"/>
    <property type="match status" value="1"/>
</dbReference>
<evidence type="ECO:0000313" key="7">
    <source>
        <dbReference type="Proteomes" id="UP001500325"/>
    </source>
</evidence>
<dbReference type="InterPro" id="IPR011032">
    <property type="entry name" value="GroES-like_sf"/>
</dbReference>
<sequence>MTRTTTAAVLHRVGEEMRLEELDVAAPQGREVLLAYRYAGLCRSDLHVTDGTIAGRLPMVLGHEGSAIVEAVGPLVTRVEPGDHVVCSFIPSCGTCRWCASGRQVLCDAGAATMRGHLPGESWPLSGSGGRVGAMCQLGTFSQYGVVHEGSVVRIESHIPLDVAALVGCGVPTGWGSAVNAAAVHPGEVVVVLGAGGIGMNAVQGARAAGAREVVVVEPVEFKRDAAHLFGASVSVADAAAARELVMNLTVGAGADKVIITTSTNTPEISAAAVDLVAKGGTVVITAMAAFTEPALVLPTPMITMLSKTIRGTAYGDCSPTRDIPALLALHQEKKLLLDELITRRYRLEQVNEGYRDLEAGELLRGLVEIA</sequence>
<gene>
    <name evidence="6" type="ORF">GCM10023215_61900</name>
</gene>
<dbReference type="EMBL" id="BAABIC010000031">
    <property type="protein sequence ID" value="GAA4711283.1"/>
    <property type="molecule type" value="Genomic_DNA"/>
</dbReference>
<dbReference type="InterPro" id="IPR023921">
    <property type="entry name" value="ADH_Zn_actinomycetes"/>
</dbReference>
<reference evidence="7" key="1">
    <citation type="journal article" date="2019" name="Int. J. Syst. Evol. Microbiol.">
        <title>The Global Catalogue of Microorganisms (GCM) 10K type strain sequencing project: providing services to taxonomists for standard genome sequencing and annotation.</title>
        <authorList>
            <consortium name="The Broad Institute Genomics Platform"/>
            <consortium name="The Broad Institute Genome Sequencing Center for Infectious Disease"/>
            <person name="Wu L."/>
            <person name="Ma J."/>
        </authorList>
    </citation>
    <scope>NUCLEOTIDE SEQUENCE [LARGE SCALE GENOMIC DNA]</scope>
    <source>
        <strain evidence="7">JCM 18055</strain>
    </source>
</reference>
<dbReference type="PANTHER" id="PTHR43880">
    <property type="entry name" value="ALCOHOL DEHYDROGENASE"/>
    <property type="match status" value="1"/>
</dbReference>
<dbReference type="Gene3D" id="3.40.50.720">
    <property type="entry name" value="NAD(P)-binding Rossmann-like Domain"/>
    <property type="match status" value="1"/>
</dbReference>
<keyword evidence="3" id="KW-0862">Zinc</keyword>
<dbReference type="PANTHER" id="PTHR43880:SF12">
    <property type="entry name" value="ALCOHOL DEHYDROGENASE CLASS-3"/>
    <property type="match status" value="1"/>
</dbReference>
<comment type="similarity">
    <text evidence="1">Belongs to the zinc-containing alcohol dehydrogenase family.</text>
</comment>
<dbReference type="InterPro" id="IPR020843">
    <property type="entry name" value="ER"/>
</dbReference>